<organism evidence="1 2">
    <name type="scientific">Heterorhabditis bacteriophora</name>
    <name type="common">Entomopathogenic nematode worm</name>
    <dbReference type="NCBI Taxonomy" id="37862"/>
    <lineage>
        <taxon>Eukaryota</taxon>
        <taxon>Metazoa</taxon>
        <taxon>Ecdysozoa</taxon>
        <taxon>Nematoda</taxon>
        <taxon>Chromadorea</taxon>
        <taxon>Rhabditida</taxon>
        <taxon>Rhabditina</taxon>
        <taxon>Rhabditomorpha</taxon>
        <taxon>Strongyloidea</taxon>
        <taxon>Heterorhabditidae</taxon>
        <taxon>Heterorhabditis</taxon>
    </lineage>
</organism>
<dbReference type="Proteomes" id="UP000095283">
    <property type="component" value="Unplaced"/>
</dbReference>
<sequence length="127" mass="14313">MKAAIFLDCRESCQIPARLHVFFLKTKSSQILQANDVIEDGASANMVCLRGFHLSATSYCVPPRDSTPALIYRIQGLKRIDLDRFQTVYPNGTIFQYKNSAAQWGRVIATTVNDSPRILRVQKLAHN</sequence>
<proteinExistence type="predicted"/>
<evidence type="ECO:0000313" key="2">
    <source>
        <dbReference type="WBParaSite" id="Hba_12390"/>
    </source>
</evidence>
<name>A0A1I7X471_HETBA</name>
<accession>A0A1I7X471</accession>
<protein>
    <submittedName>
        <fullName evidence="2">Peptidase S1 domain-containing protein</fullName>
    </submittedName>
</protein>
<reference evidence="2" key="1">
    <citation type="submission" date="2016-11" db="UniProtKB">
        <authorList>
            <consortium name="WormBaseParasite"/>
        </authorList>
    </citation>
    <scope>IDENTIFICATION</scope>
</reference>
<dbReference type="WBParaSite" id="Hba_12390">
    <property type="protein sequence ID" value="Hba_12390"/>
    <property type="gene ID" value="Hba_12390"/>
</dbReference>
<keyword evidence="1" id="KW-1185">Reference proteome</keyword>
<evidence type="ECO:0000313" key="1">
    <source>
        <dbReference type="Proteomes" id="UP000095283"/>
    </source>
</evidence>
<dbReference type="AlphaFoldDB" id="A0A1I7X471"/>